<comment type="caution">
    <text evidence="4">The sequence shown here is derived from an EMBL/GenBank/DDBJ whole genome shotgun (WGS) entry which is preliminary data.</text>
</comment>
<evidence type="ECO:0000313" key="5">
    <source>
        <dbReference type="Proteomes" id="UP001153069"/>
    </source>
</evidence>
<dbReference type="Gene3D" id="1.25.40.90">
    <property type="match status" value="1"/>
</dbReference>
<dbReference type="OrthoDB" id="44015at2759"/>
<accession>A0A9N8DGU5</accession>
<feature type="compositionally biased region" description="Acidic residues" evidence="1">
    <location>
        <begin position="125"/>
        <end position="135"/>
    </location>
</feature>
<feature type="compositionally biased region" description="Low complexity" evidence="1">
    <location>
        <begin position="147"/>
        <end position="159"/>
    </location>
</feature>
<feature type="chain" id="PRO_5040284049" description="ENTH domain-containing protein" evidence="2">
    <location>
        <begin position="21"/>
        <end position="619"/>
    </location>
</feature>
<evidence type="ECO:0000259" key="3">
    <source>
        <dbReference type="PROSITE" id="PS50942"/>
    </source>
</evidence>
<proteinExistence type="predicted"/>
<feature type="compositionally biased region" description="Pro residues" evidence="1">
    <location>
        <begin position="37"/>
        <end position="49"/>
    </location>
</feature>
<feature type="region of interest" description="Disordered" evidence="1">
    <location>
        <begin position="22"/>
        <end position="192"/>
    </location>
</feature>
<dbReference type="SMART" id="SM00273">
    <property type="entry name" value="ENTH"/>
    <property type="match status" value="1"/>
</dbReference>
<feature type="region of interest" description="Disordered" evidence="1">
    <location>
        <begin position="391"/>
        <end position="411"/>
    </location>
</feature>
<evidence type="ECO:0000256" key="2">
    <source>
        <dbReference type="SAM" id="SignalP"/>
    </source>
</evidence>
<dbReference type="Pfam" id="PF07651">
    <property type="entry name" value="ANTH"/>
    <property type="match status" value="1"/>
</dbReference>
<dbReference type="InterPro" id="IPR008942">
    <property type="entry name" value="ENTH_VHS"/>
</dbReference>
<gene>
    <name evidence="4" type="ORF">SEMRO_152_G069360.1</name>
</gene>
<feature type="domain" description="ENTH" evidence="3">
    <location>
        <begin position="239"/>
        <end position="387"/>
    </location>
</feature>
<feature type="signal peptide" evidence="2">
    <location>
        <begin position="1"/>
        <end position="20"/>
    </location>
</feature>
<reference evidence="4" key="1">
    <citation type="submission" date="2020-06" db="EMBL/GenBank/DDBJ databases">
        <authorList>
            <consortium name="Plant Systems Biology data submission"/>
        </authorList>
    </citation>
    <scope>NUCLEOTIDE SEQUENCE</scope>
    <source>
        <strain evidence="4">D6</strain>
    </source>
</reference>
<evidence type="ECO:0000313" key="4">
    <source>
        <dbReference type="EMBL" id="CAB9502967.1"/>
    </source>
</evidence>
<evidence type="ECO:0000256" key="1">
    <source>
        <dbReference type="SAM" id="MobiDB-lite"/>
    </source>
</evidence>
<keyword evidence="2" id="KW-0732">Signal</keyword>
<protein>
    <recommendedName>
        <fullName evidence="3">ENTH domain-containing protein</fullName>
    </recommendedName>
</protein>
<dbReference type="PROSITE" id="PS50942">
    <property type="entry name" value="ENTH"/>
    <property type="match status" value="1"/>
</dbReference>
<feature type="compositionally biased region" description="Acidic residues" evidence="1">
    <location>
        <begin position="61"/>
        <end position="94"/>
    </location>
</feature>
<dbReference type="SUPFAM" id="SSF48464">
    <property type="entry name" value="ENTH/VHS domain"/>
    <property type="match status" value="1"/>
</dbReference>
<sequence>MRFTTSSSILLLVAVALVLLDQSKIGAVARKPSRPSRGPPPRRGPPPSSRRPSSRRRPRDEDEGDDDDDDDAEEDILGFADDSEEEEEEEEEEYEAPRPSKRRPPPKSSSRPPSRKRPPPPREYDMDEEDEYDDYEQPRRPSRKRSSGGSSRNSNSRKGPPSRRGPPSRPSKVVPYGRGPPRRRGPSATEQAAATFSRGWNAFASVMPDPATVKDGVASSISTAREATSALSGNLYREVKGLTSSELEQVMLKATRPDDTPVKGKHVERLVGVTYQISPRYDIYDAVLRKLWGKMAEKDWRTTIKALYILHRFSADGAPEHAQALKARLRELRRTKDPKRKDKYFNSKQMLAGDSKPENIKYRAFMARYSHFVLLRAQCFGGIFDEISQKPAPAKRDKKGKAPPKPKPITSTNLRVEHLDAAKMMLKAGVACQLKDGEECENTAIAAERVASDMIGLTTATAIALNRALKSDDSMAGADPAVIRRWCEFYSEELLPQTRAMVKKTSARLDAFGLFLPSRMGASLSPETLEKGLKAEEWAGSSTTADDEEEVKDDSANKEAEAEKDEEEEEEIDEKEEEPLEEEEEEAKGSVADEAAFDEGDAEYDEYEYDEEEYYDDEG</sequence>
<dbReference type="InterPro" id="IPR011417">
    <property type="entry name" value="ANTH_dom"/>
</dbReference>
<dbReference type="GO" id="GO:0005543">
    <property type="term" value="F:phospholipid binding"/>
    <property type="evidence" value="ECO:0007669"/>
    <property type="project" value="InterPro"/>
</dbReference>
<feature type="compositionally biased region" description="Acidic residues" evidence="1">
    <location>
        <begin position="595"/>
        <end position="619"/>
    </location>
</feature>
<feature type="region of interest" description="Disordered" evidence="1">
    <location>
        <begin position="537"/>
        <end position="619"/>
    </location>
</feature>
<dbReference type="Proteomes" id="UP001153069">
    <property type="component" value="Unassembled WGS sequence"/>
</dbReference>
<dbReference type="InterPro" id="IPR013809">
    <property type="entry name" value="ENTH"/>
</dbReference>
<organism evidence="4 5">
    <name type="scientific">Seminavis robusta</name>
    <dbReference type="NCBI Taxonomy" id="568900"/>
    <lineage>
        <taxon>Eukaryota</taxon>
        <taxon>Sar</taxon>
        <taxon>Stramenopiles</taxon>
        <taxon>Ochrophyta</taxon>
        <taxon>Bacillariophyta</taxon>
        <taxon>Bacillariophyceae</taxon>
        <taxon>Bacillariophycidae</taxon>
        <taxon>Naviculales</taxon>
        <taxon>Naviculaceae</taxon>
        <taxon>Seminavis</taxon>
    </lineage>
</organism>
<dbReference type="EMBL" id="CAICTM010000151">
    <property type="protein sequence ID" value="CAB9502967.1"/>
    <property type="molecule type" value="Genomic_DNA"/>
</dbReference>
<keyword evidence="5" id="KW-1185">Reference proteome</keyword>
<dbReference type="AlphaFoldDB" id="A0A9N8DGU5"/>
<name>A0A9N8DGU5_9STRA</name>
<feature type="compositionally biased region" description="Acidic residues" evidence="1">
    <location>
        <begin position="562"/>
        <end position="586"/>
    </location>
</feature>